<sequence>MLIDDFLPRFDFRESHAIAIRAPSAVILDCVQRQSAQDDPLIRLAIRLRETPARWLGRSNRPPLDLGDFTFLGRDADQSLAFGLVGAFWQSDYGLVAIRSPDAFRRIDNNDVCQLVMGFDVQTNGRGDSILTTETRVFCPTPAVWRKFAPYWYLIRPVSGLIRRRMLARIRREAESTERSIERQP</sequence>
<reference evidence="1 2" key="1">
    <citation type="submission" date="2019-08" db="EMBL/GenBank/DDBJ databases">
        <authorList>
            <person name="Peeters C."/>
        </authorList>
    </citation>
    <scope>NUCLEOTIDE SEQUENCE [LARGE SCALE GENOMIC DNA]</scope>
    <source>
        <strain evidence="1 2">LMG 31115</strain>
    </source>
</reference>
<keyword evidence="2" id="KW-1185">Reference proteome</keyword>
<evidence type="ECO:0000313" key="2">
    <source>
        <dbReference type="Proteomes" id="UP000333828"/>
    </source>
</evidence>
<name>A0A5E4Y134_9BURK</name>
<protein>
    <recommendedName>
        <fullName evidence="3">DUF2867 domain-containing protein</fullName>
    </recommendedName>
</protein>
<gene>
    <name evidence="1" type="ORF">PIN31115_04198</name>
</gene>
<dbReference type="EMBL" id="CABPSI010000005">
    <property type="protein sequence ID" value="VVE42354.1"/>
    <property type="molecule type" value="Genomic_DNA"/>
</dbReference>
<organism evidence="1 2">
    <name type="scientific">Pandoraea iniqua</name>
    <dbReference type="NCBI Taxonomy" id="2508288"/>
    <lineage>
        <taxon>Bacteria</taxon>
        <taxon>Pseudomonadati</taxon>
        <taxon>Pseudomonadota</taxon>
        <taxon>Betaproteobacteria</taxon>
        <taxon>Burkholderiales</taxon>
        <taxon>Burkholderiaceae</taxon>
        <taxon>Pandoraea</taxon>
    </lineage>
</organism>
<dbReference type="Proteomes" id="UP000333828">
    <property type="component" value="Unassembled WGS sequence"/>
</dbReference>
<evidence type="ECO:0008006" key="3">
    <source>
        <dbReference type="Google" id="ProtNLM"/>
    </source>
</evidence>
<evidence type="ECO:0000313" key="1">
    <source>
        <dbReference type="EMBL" id="VVE42354.1"/>
    </source>
</evidence>
<dbReference type="RefSeq" id="WP_150685758.1">
    <property type="nucleotide sequence ID" value="NZ_CABPSI010000005.1"/>
</dbReference>
<accession>A0A5E4Y134</accession>
<dbReference type="AlphaFoldDB" id="A0A5E4Y134"/>
<proteinExistence type="predicted"/>